<evidence type="ECO:0000313" key="2">
    <source>
        <dbReference type="EMBL" id="OBZ79835.1"/>
    </source>
</evidence>
<protein>
    <submittedName>
        <fullName evidence="2">Uncharacterized protein</fullName>
    </submittedName>
</protein>
<gene>
    <name evidence="2" type="ORF">A0H81_00109</name>
</gene>
<feature type="compositionally biased region" description="Polar residues" evidence="1">
    <location>
        <begin position="15"/>
        <end position="26"/>
    </location>
</feature>
<proteinExistence type="predicted"/>
<keyword evidence="3" id="KW-1185">Reference proteome</keyword>
<feature type="region of interest" description="Disordered" evidence="1">
    <location>
        <begin position="50"/>
        <end position="105"/>
    </location>
</feature>
<feature type="compositionally biased region" description="Basic and acidic residues" evidence="1">
    <location>
        <begin position="1"/>
        <end position="11"/>
    </location>
</feature>
<reference evidence="2 3" key="1">
    <citation type="submission" date="2016-03" db="EMBL/GenBank/DDBJ databases">
        <title>Whole genome sequencing of Grifola frondosa 9006-11.</title>
        <authorList>
            <person name="Min B."/>
            <person name="Park H."/>
            <person name="Kim J.-G."/>
            <person name="Cho H."/>
            <person name="Oh Y.-L."/>
            <person name="Kong W.-S."/>
            <person name="Choi I.-G."/>
        </authorList>
    </citation>
    <scope>NUCLEOTIDE SEQUENCE [LARGE SCALE GENOMIC DNA]</scope>
    <source>
        <strain evidence="2 3">9006-11</strain>
    </source>
</reference>
<name>A0A1C7MSG3_GRIFR</name>
<comment type="caution">
    <text evidence="2">The sequence shown here is derived from an EMBL/GenBank/DDBJ whole genome shotgun (WGS) entry which is preliminary data.</text>
</comment>
<dbReference type="EMBL" id="LUGG01000001">
    <property type="protein sequence ID" value="OBZ79835.1"/>
    <property type="molecule type" value="Genomic_DNA"/>
</dbReference>
<dbReference type="Proteomes" id="UP000092993">
    <property type="component" value="Unassembled WGS sequence"/>
</dbReference>
<organism evidence="2 3">
    <name type="scientific">Grifola frondosa</name>
    <name type="common">Maitake</name>
    <name type="synonym">Polyporus frondosus</name>
    <dbReference type="NCBI Taxonomy" id="5627"/>
    <lineage>
        <taxon>Eukaryota</taxon>
        <taxon>Fungi</taxon>
        <taxon>Dikarya</taxon>
        <taxon>Basidiomycota</taxon>
        <taxon>Agaricomycotina</taxon>
        <taxon>Agaricomycetes</taxon>
        <taxon>Polyporales</taxon>
        <taxon>Grifolaceae</taxon>
        <taxon>Grifola</taxon>
    </lineage>
</organism>
<evidence type="ECO:0000256" key="1">
    <source>
        <dbReference type="SAM" id="MobiDB-lite"/>
    </source>
</evidence>
<accession>A0A1C7MSG3</accession>
<feature type="region of interest" description="Disordered" evidence="1">
    <location>
        <begin position="1"/>
        <end position="26"/>
    </location>
</feature>
<evidence type="ECO:0000313" key="3">
    <source>
        <dbReference type="Proteomes" id="UP000092993"/>
    </source>
</evidence>
<dbReference type="AlphaFoldDB" id="A0A1C7MSG3"/>
<sequence length="105" mass="11257">MMSALSHERSHLPLPSTSSQPAPTLSRVSPGCSSTCHFYALCQDASAHAASPQVAARPPHCRKQEAKTHNQGNEGSHYTHLRSCETPTRTAQEPNAAADSHWGAE</sequence>